<gene>
    <name evidence="3" type="ORF">EV645_6469</name>
</gene>
<dbReference type="Proteomes" id="UP000292027">
    <property type="component" value="Unassembled WGS sequence"/>
</dbReference>
<dbReference type="PANTHER" id="PTHR43669:SF3">
    <property type="entry name" value="ALCOHOL DEHYDROGENASE, PUTATIVE (AFU_ORTHOLOGUE AFUA_3G03445)-RELATED"/>
    <property type="match status" value="1"/>
</dbReference>
<evidence type="ECO:0000313" key="3">
    <source>
        <dbReference type="EMBL" id="RZU11307.1"/>
    </source>
</evidence>
<dbReference type="CDD" id="cd05233">
    <property type="entry name" value="SDR_c"/>
    <property type="match status" value="1"/>
</dbReference>
<dbReference type="GO" id="GO:0016491">
    <property type="term" value="F:oxidoreductase activity"/>
    <property type="evidence" value="ECO:0007669"/>
    <property type="project" value="UniProtKB-KW"/>
</dbReference>
<accession>A0A4Q7WMF5</accession>
<comment type="caution">
    <text evidence="3">The sequence shown here is derived from an EMBL/GenBank/DDBJ whole genome shotgun (WGS) entry which is preliminary data.</text>
</comment>
<protein>
    <submittedName>
        <fullName evidence="3">NAD(P)-dependent dehydrogenase (Short-subunit alcohol dehydrogenase family)</fullName>
    </submittedName>
</protein>
<dbReference type="PANTHER" id="PTHR43669">
    <property type="entry name" value="5-KETO-D-GLUCONATE 5-REDUCTASE"/>
    <property type="match status" value="1"/>
</dbReference>
<evidence type="ECO:0000256" key="1">
    <source>
        <dbReference type="ARBA" id="ARBA00006484"/>
    </source>
</evidence>
<dbReference type="InterPro" id="IPR036291">
    <property type="entry name" value="NAD(P)-bd_dom_sf"/>
</dbReference>
<comment type="similarity">
    <text evidence="1">Belongs to the short-chain dehydrogenases/reductases (SDR) family.</text>
</comment>
<organism evidence="3 4">
    <name type="scientific">Kribbella rubisoli</name>
    <dbReference type="NCBI Taxonomy" id="3075929"/>
    <lineage>
        <taxon>Bacteria</taxon>
        <taxon>Bacillati</taxon>
        <taxon>Actinomycetota</taxon>
        <taxon>Actinomycetes</taxon>
        <taxon>Propionibacteriales</taxon>
        <taxon>Kribbellaceae</taxon>
        <taxon>Kribbella</taxon>
    </lineage>
</organism>
<evidence type="ECO:0000313" key="4">
    <source>
        <dbReference type="Proteomes" id="UP000292027"/>
    </source>
</evidence>
<dbReference type="Pfam" id="PF13561">
    <property type="entry name" value="adh_short_C2"/>
    <property type="match status" value="1"/>
</dbReference>
<dbReference type="AlphaFoldDB" id="A0A4Q7WMF5"/>
<name>A0A4Q7WMF5_9ACTN</name>
<keyword evidence="4" id="KW-1185">Reference proteome</keyword>
<proteinExistence type="inferred from homology"/>
<dbReference type="OrthoDB" id="670853at2"/>
<keyword evidence="2" id="KW-0560">Oxidoreductase</keyword>
<reference evidence="3 4" key="1">
    <citation type="journal article" date="2015" name="Stand. Genomic Sci.">
        <title>Genomic Encyclopedia of Bacterial and Archaeal Type Strains, Phase III: the genomes of soil and plant-associated and newly described type strains.</title>
        <authorList>
            <person name="Whitman W.B."/>
            <person name="Woyke T."/>
            <person name="Klenk H.P."/>
            <person name="Zhou Y."/>
            <person name="Lilburn T.G."/>
            <person name="Beck B.J."/>
            <person name="De Vos P."/>
            <person name="Vandamme P."/>
            <person name="Eisen J.A."/>
            <person name="Garrity G."/>
            <person name="Hugenholtz P."/>
            <person name="Kyrpides N.C."/>
        </authorList>
    </citation>
    <scope>NUCLEOTIDE SEQUENCE [LARGE SCALE GENOMIC DNA]</scope>
    <source>
        <strain evidence="3 4">VKM Ac-2540</strain>
    </source>
</reference>
<dbReference type="PRINTS" id="PR00081">
    <property type="entry name" value="GDHRDH"/>
</dbReference>
<sequence>MLLENKNIVVYGAGGAVGGAVARGFAHEGARVFLTGRDPGVIDSVAKEIVAAGGKAETAVVDAGDEQAVVEHLDQVVADAGSVDVSFNAIGISPRGLQGIPLAELPVEDFLRPITTYSQAHFVTAKSAARHMIARGSGVIMMHTPEPARMPLPLVGGMSVGWAALEGLNRALSAEWAQYGVRSICLRTTGMVETPVIDVVYGLHADALGITKEQFTAAAGAMSHRRRPTTLAELADAAVFLASDRASAMTGTVANLTGGIIVD</sequence>
<dbReference type="InterPro" id="IPR002347">
    <property type="entry name" value="SDR_fam"/>
</dbReference>
<evidence type="ECO:0000256" key="2">
    <source>
        <dbReference type="ARBA" id="ARBA00023002"/>
    </source>
</evidence>
<dbReference type="RefSeq" id="WP_130447761.1">
    <property type="nucleotide sequence ID" value="NZ_SHKR01000015.1"/>
</dbReference>
<dbReference type="SUPFAM" id="SSF51735">
    <property type="entry name" value="NAD(P)-binding Rossmann-fold domains"/>
    <property type="match status" value="1"/>
</dbReference>
<dbReference type="Gene3D" id="3.40.50.720">
    <property type="entry name" value="NAD(P)-binding Rossmann-like Domain"/>
    <property type="match status" value="1"/>
</dbReference>
<dbReference type="EMBL" id="SHKR01000015">
    <property type="protein sequence ID" value="RZU11307.1"/>
    <property type="molecule type" value="Genomic_DNA"/>
</dbReference>